<protein>
    <submittedName>
        <fullName evidence="1">Uncharacterized protein</fullName>
    </submittedName>
</protein>
<accession>A0ABD3AB99</accession>
<comment type="caution">
    <text evidence="1">The sequence shown here is derived from an EMBL/GenBank/DDBJ whole genome shotgun (WGS) entry which is preliminary data.</text>
</comment>
<organism evidence="1 2">
    <name type="scientific">Cinchona calisaya</name>
    <dbReference type="NCBI Taxonomy" id="153742"/>
    <lineage>
        <taxon>Eukaryota</taxon>
        <taxon>Viridiplantae</taxon>
        <taxon>Streptophyta</taxon>
        <taxon>Embryophyta</taxon>
        <taxon>Tracheophyta</taxon>
        <taxon>Spermatophyta</taxon>
        <taxon>Magnoliopsida</taxon>
        <taxon>eudicotyledons</taxon>
        <taxon>Gunneridae</taxon>
        <taxon>Pentapetalae</taxon>
        <taxon>asterids</taxon>
        <taxon>lamiids</taxon>
        <taxon>Gentianales</taxon>
        <taxon>Rubiaceae</taxon>
        <taxon>Cinchonoideae</taxon>
        <taxon>Cinchoneae</taxon>
        <taxon>Cinchona</taxon>
    </lineage>
</organism>
<keyword evidence="2" id="KW-1185">Reference proteome</keyword>
<proteinExistence type="predicted"/>
<gene>
    <name evidence="1" type="ORF">ACH5RR_012753</name>
</gene>
<dbReference type="AlphaFoldDB" id="A0ABD3AB99"/>
<dbReference type="EMBL" id="JBJUIK010000005">
    <property type="protein sequence ID" value="KAL3528097.1"/>
    <property type="molecule type" value="Genomic_DNA"/>
</dbReference>
<sequence>MKRMRLLILNWSIKHIKVFDMRHMEHKAMMFNKMGTLPKLFKRILHMLLKVKNLKMFAMEMMMMMMMTQPWIVLSNEEDPSLHLKRTNHIKTKRSLVMIVKTQKIICL</sequence>
<evidence type="ECO:0000313" key="1">
    <source>
        <dbReference type="EMBL" id="KAL3528097.1"/>
    </source>
</evidence>
<dbReference type="Proteomes" id="UP001630127">
    <property type="component" value="Unassembled WGS sequence"/>
</dbReference>
<evidence type="ECO:0000313" key="2">
    <source>
        <dbReference type="Proteomes" id="UP001630127"/>
    </source>
</evidence>
<name>A0ABD3AB99_9GENT</name>
<reference evidence="1 2" key="1">
    <citation type="submission" date="2024-11" db="EMBL/GenBank/DDBJ databases">
        <title>A near-complete genome assembly of Cinchona calisaya.</title>
        <authorList>
            <person name="Lian D.C."/>
            <person name="Zhao X.W."/>
            <person name="Wei L."/>
        </authorList>
    </citation>
    <scope>NUCLEOTIDE SEQUENCE [LARGE SCALE GENOMIC DNA]</scope>
    <source>
        <tissue evidence="1">Nenye</tissue>
    </source>
</reference>